<dbReference type="Proteomes" id="UP000316598">
    <property type="component" value="Unassembled WGS sequence"/>
</dbReference>
<feature type="domain" description="Carbohydrate kinase PfkB" evidence="4">
    <location>
        <begin position="55"/>
        <end position="114"/>
    </location>
</feature>
<dbReference type="GO" id="GO:0016301">
    <property type="term" value="F:kinase activity"/>
    <property type="evidence" value="ECO:0007669"/>
    <property type="project" value="UniProtKB-KW"/>
</dbReference>
<keyword evidence="2" id="KW-0808">Transferase</keyword>
<dbReference type="InterPro" id="IPR011611">
    <property type="entry name" value="PfkB_dom"/>
</dbReference>
<gene>
    <name evidence="5" type="ORF">Pla22_12530</name>
</gene>
<evidence type="ECO:0000256" key="1">
    <source>
        <dbReference type="ARBA" id="ARBA00010688"/>
    </source>
</evidence>
<keyword evidence="3 5" id="KW-0418">Kinase</keyword>
<evidence type="ECO:0000259" key="4">
    <source>
        <dbReference type="Pfam" id="PF00294"/>
    </source>
</evidence>
<dbReference type="SUPFAM" id="SSF53613">
    <property type="entry name" value="Ribokinase-like"/>
    <property type="match status" value="1"/>
</dbReference>
<accession>A0A5C5WUF7</accession>
<dbReference type="InterPro" id="IPR029056">
    <property type="entry name" value="Ribokinase-like"/>
</dbReference>
<dbReference type="Pfam" id="PF00294">
    <property type="entry name" value="PfkB"/>
    <property type="match status" value="1"/>
</dbReference>
<reference evidence="5 6" key="1">
    <citation type="submission" date="2019-02" db="EMBL/GenBank/DDBJ databases">
        <title>Deep-cultivation of Planctomycetes and their phenomic and genomic characterization uncovers novel biology.</title>
        <authorList>
            <person name="Wiegand S."/>
            <person name="Jogler M."/>
            <person name="Boedeker C."/>
            <person name="Pinto D."/>
            <person name="Vollmers J."/>
            <person name="Rivas-Marin E."/>
            <person name="Kohn T."/>
            <person name="Peeters S.H."/>
            <person name="Heuer A."/>
            <person name="Rast P."/>
            <person name="Oberbeckmann S."/>
            <person name="Bunk B."/>
            <person name="Jeske O."/>
            <person name="Meyerdierks A."/>
            <person name="Storesund J.E."/>
            <person name="Kallscheuer N."/>
            <person name="Luecker S."/>
            <person name="Lage O.M."/>
            <person name="Pohl T."/>
            <person name="Merkel B.J."/>
            <person name="Hornburger P."/>
            <person name="Mueller R.-W."/>
            <person name="Bruemmer F."/>
            <person name="Labrenz M."/>
            <person name="Spormann A.M."/>
            <person name="Op Den Camp H."/>
            <person name="Overmann J."/>
            <person name="Amann R."/>
            <person name="Jetten M.S.M."/>
            <person name="Mascher T."/>
            <person name="Medema M.H."/>
            <person name="Devos D.P."/>
            <person name="Kaster A.-K."/>
            <person name="Ovreas L."/>
            <person name="Rohde M."/>
            <person name="Galperin M.Y."/>
            <person name="Jogler C."/>
        </authorList>
    </citation>
    <scope>NUCLEOTIDE SEQUENCE [LARGE SCALE GENOMIC DNA]</scope>
    <source>
        <strain evidence="5 6">Pla22</strain>
    </source>
</reference>
<evidence type="ECO:0000313" key="6">
    <source>
        <dbReference type="Proteomes" id="UP000316598"/>
    </source>
</evidence>
<dbReference type="PANTHER" id="PTHR43320">
    <property type="entry name" value="SUGAR KINASE"/>
    <property type="match status" value="1"/>
</dbReference>
<keyword evidence="6" id="KW-1185">Reference proteome</keyword>
<dbReference type="EMBL" id="SJPI01000001">
    <property type="protein sequence ID" value="TWT53623.1"/>
    <property type="molecule type" value="Genomic_DNA"/>
</dbReference>
<dbReference type="Gene3D" id="3.40.1190.20">
    <property type="match status" value="1"/>
</dbReference>
<dbReference type="InterPro" id="IPR052700">
    <property type="entry name" value="Carb_kinase_PfkB-like"/>
</dbReference>
<dbReference type="PANTHER" id="PTHR43320:SF2">
    <property type="entry name" value="2-DEHYDRO-3-DEOXYGLUCONOKINASE_2-DEHYDRO-3-DEOXYGALACTONOKINASE"/>
    <property type="match status" value="1"/>
</dbReference>
<comment type="similarity">
    <text evidence="1">Belongs to the carbohydrate kinase PfkB family.</text>
</comment>
<proteinExistence type="inferred from homology"/>
<dbReference type="AlphaFoldDB" id="A0A5C5WUF7"/>
<evidence type="ECO:0000313" key="5">
    <source>
        <dbReference type="EMBL" id="TWT53623.1"/>
    </source>
</evidence>
<sequence>MCLDIEGPEAGGKDIGAKIDGFKEMIGRVKKEYSGATLFATTLREVESANLHMWGAIVSHGDDFCVVEPREIGVLDRIGGGDEFVGGLLYGVLKGWSAEKSTQFGWATGALAATMLTDCAQPADEDQVWSIWQGNARVKR</sequence>
<name>A0A5C5WUF7_9BACT</name>
<protein>
    <submittedName>
        <fullName evidence="5">1-phosphofructokinase</fullName>
    </submittedName>
</protein>
<evidence type="ECO:0000256" key="2">
    <source>
        <dbReference type="ARBA" id="ARBA00022679"/>
    </source>
</evidence>
<comment type="caution">
    <text evidence="5">The sequence shown here is derived from an EMBL/GenBank/DDBJ whole genome shotgun (WGS) entry which is preliminary data.</text>
</comment>
<organism evidence="5 6">
    <name type="scientific">Rubripirellula amarantea</name>
    <dbReference type="NCBI Taxonomy" id="2527999"/>
    <lineage>
        <taxon>Bacteria</taxon>
        <taxon>Pseudomonadati</taxon>
        <taxon>Planctomycetota</taxon>
        <taxon>Planctomycetia</taxon>
        <taxon>Pirellulales</taxon>
        <taxon>Pirellulaceae</taxon>
        <taxon>Rubripirellula</taxon>
    </lineage>
</organism>
<evidence type="ECO:0000256" key="3">
    <source>
        <dbReference type="ARBA" id="ARBA00022777"/>
    </source>
</evidence>